<feature type="compositionally biased region" description="Polar residues" evidence="1">
    <location>
        <begin position="496"/>
        <end position="533"/>
    </location>
</feature>
<name>A0A411CU17_9CAUD</name>
<keyword evidence="3" id="KW-1185">Reference proteome</keyword>
<protein>
    <submittedName>
        <fullName evidence="2">Portal protein</fullName>
    </submittedName>
</protein>
<feature type="region of interest" description="Disordered" evidence="1">
    <location>
        <begin position="496"/>
        <end position="540"/>
    </location>
</feature>
<dbReference type="Pfam" id="PF05133">
    <property type="entry name" value="SPP1_portal"/>
    <property type="match status" value="1"/>
</dbReference>
<reference evidence="2 3" key="1">
    <citation type="submission" date="2019-01" db="EMBL/GenBank/DDBJ databases">
        <authorList>
            <person name="Gales J.M."/>
            <person name="Amanuel B.M."/>
            <person name="Anspach C.J."/>
            <person name="Chiquito R.J."/>
            <person name="Hall J.T."/>
            <person name="Hotaki K."/>
            <person name="Lozano B."/>
            <person name="Aloor H.L."/>
            <person name="Leadon S.A."/>
            <person name="Fogarty M.P."/>
            <person name="Washington J.M."/>
            <person name="Garlena R.A."/>
            <person name="Russell D.A."/>
            <person name="Pope W.H."/>
            <person name="Jacobs-Sera D."/>
            <person name="Hatfull G.F."/>
        </authorList>
    </citation>
    <scope>NUCLEOTIDE SEQUENCE [LARGE SCALE GENOMIC DNA]</scope>
</reference>
<dbReference type="RefSeq" id="YP_010101242.1">
    <property type="nucleotide sequence ID" value="NC_055789.1"/>
</dbReference>
<organism evidence="2 3">
    <name type="scientific">Gordonia phage IDyn</name>
    <dbReference type="NCBI Taxonomy" id="2510506"/>
    <lineage>
        <taxon>Viruses</taxon>
        <taxon>Duplodnaviria</taxon>
        <taxon>Heunggongvirae</taxon>
        <taxon>Uroviricota</taxon>
        <taxon>Caudoviricetes</taxon>
        <taxon>Zierdtviridae</taxon>
        <taxon>Emilbogenvirinae</taxon>
        <taxon>Sukkupivirus</taxon>
        <taxon>Sukkupivirus idyn</taxon>
    </lineage>
</organism>
<gene>
    <name evidence="2" type="primary">26</name>
    <name evidence="2" type="ORF">SEA_IDYN_26</name>
</gene>
<dbReference type="EMBL" id="MK433272">
    <property type="protein sequence ID" value="QAY17374.1"/>
    <property type="molecule type" value="Genomic_DNA"/>
</dbReference>
<dbReference type="GeneID" id="65118954"/>
<dbReference type="InterPro" id="IPR021145">
    <property type="entry name" value="Portal_protein_SPP1_Gp6-like"/>
</dbReference>
<dbReference type="KEGG" id="vg:65118954"/>
<proteinExistence type="predicted"/>
<evidence type="ECO:0000256" key="1">
    <source>
        <dbReference type="SAM" id="MobiDB-lite"/>
    </source>
</evidence>
<dbReference type="Proteomes" id="UP000289329">
    <property type="component" value="Segment"/>
</dbReference>
<evidence type="ECO:0000313" key="3">
    <source>
        <dbReference type="Proteomes" id="UP000289329"/>
    </source>
</evidence>
<sequence length="540" mass="60528">MSLAVTVDETDEGDGVGVIYGQAVKAVSPVGDIEPTPDWFLIYSLKEILAQKDRHERLRKYVEGDPPKPQTPGNTSEDSWKEFEAFRKKSRTNYAGQIIGACVDRTTVQGFRTAKDHDTDGDKEARRLWDDNDLDIKGDKAISEAYTYGKGYLLADPLTKKAKHFRPWQAILIKDTADEPRAGLCIEHNPTEGRDYAYLYLRDIDDYGQATGKVSVHIAVRDRDNRANVRGGIFTREVPITTAMTRSWTWWKTVDTDLEIIPLVAFENRDECGEFENDTDVLDRINHMLLQRVVIATMQAFKQRAIKGKFPKYDDKGNEIDYNDRFPADPNALWLLPETAEIWESGQTSIQDILSAVKDDVRDLASVTRTPMNYFSSDAANQSATGSELQNDSYLLKIRDRKARFRSRWVRFMHLMFTINGDTERADMSQLAVIWMPSDNVSITDRYSAATQAKSLGLSLRTIMREVLNYAPEDIEVAELEMISETLKNAIRVTEPGQTTGANPAAQTPLQQRAASAAALTSSNGATSRSTGATAGRSGQ</sequence>
<accession>A0A411CU17</accession>
<evidence type="ECO:0000313" key="2">
    <source>
        <dbReference type="EMBL" id="QAY17374.1"/>
    </source>
</evidence>